<keyword evidence="1" id="KW-0812">Transmembrane</keyword>
<evidence type="ECO:0000313" key="2">
    <source>
        <dbReference type="Proteomes" id="UP000095280"/>
    </source>
</evidence>
<sequence length="179" mass="18585">IGVPVCTIAAGIGATAIVAYGLASPFYYGGKKLVKKIRRRVRKKEELECTDRLTREDILVWLENCEGEPDSSIQFADVSADEVHLIDAADSKFSSSVSGSALRLGAAASSTAANFGASQQRKKPALRRLFSRENRSGFLLLQGASSPTEVGGATAAAAAADAFSKGAADEGAIGGAYQA</sequence>
<evidence type="ECO:0000256" key="1">
    <source>
        <dbReference type="SAM" id="Phobius"/>
    </source>
</evidence>
<keyword evidence="2" id="KW-1185">Reference proteome</keyword>
<protein>
    <submittedName>
        <fullName evidence="3">Transmembrane protein</fullName>
    </submittedName>
</protein>
<proteinExistence type="predicted"/>
<keyword evidence="1" id="KW-0472">Membrane</keyword>
<reference evidence="3" key="1">
    <citation type="submission" date="2016-11" db="UniProtKB">
        <authorList>
            <consortium name="WormBaseParasite"/>
        </authorList>
    </citation>
    <scope>IDENTIFICATION</scope>
</reference>
<evidence type="ECO:0000313" key="3">
    <source>
        <dbReference type="WBParaSite" id="maker-uti_cns_0010270-snap-gene-0.4-mRNA-1"/>
    </source>
</evidence>
<keyword evidence="1" id="KW-1133">Transmembrane helix</keyword>
<dbReference type="Proteomes" id="UP000095280">
    <property type="component" value="Unplaced"/>
</dbReference>
<accession>A0A1I8I768</accession>
<name>A0A1I8I768_9PLAT</name>
<dbReference type="WBParaSite" id="maker-uti_cns_0010270-snap-gene-0.4-mRNA-1">
    <property type="protein sequence ID" value="maker-uti_cns_0010270-snap-gene-0.4-mRNA-1"/>
    <property type="gene ID" value="maker-uti_cns_0010270-snap-gene-0.4"/>
</dbReference>
<dbReference type="AlphaFoldDB" id="A0A1I8I768"/>
<organism evidence="2 3">
    <name type="scientific">Macrostomum lignano</name>
    <dbReference type="NCBI Taxonomy" id="282301"/>
    <lineage>
        <taxon>Eukaryota</taxon>
        <taxon>Metazoa</taxon>
        <taxon>Spiralia</taxon>
        <taxon>Lophotrochozoa</taxon>
        <taxon>Platyhelminthes</taxon>
        <taxon>Rhabditophora</taxon>
        <taxon>Macrostomorpha</taxon>
        <taxon>Macrostomida</taxon>
        <taxon>Macrostomidae</taxon>
        <taxon>Macrostomum</taxon>
    </lineage>
</organism>
<feature type="transmembrane region" description="Helical" evidence="1">
    <location>
        <begin position="12"/>
        <end position="30"/>
    </location>
</feature>